<reference evidence="2" key="1">
    <citation type="submission" date="2023-03" db="EMBL/GenBank/DDBJ databases">
        <title>Massive genome expansion in bonnet fungi (Mycena s.s.) driven by repeated elements and novel gene families across ecological guilds.</title>
        <authorList>
            <consortium name="Lawrence Berkeley National Laboratory"/>
            <person name="Harder C.B."/>
            <person name="Miyauchi S."/>
            <person name="Viragh M."/>
            <person name="Kuo A."/>
            <person name="Thoen E."/>
            <person name="Andreopoulos B."/>
            <person name="Lu D."/>
            <person name="Skrede I."/>
            <person name="Drula E."/>
            <person name="Henrissat B."/>
            <person name="Morin E."/>
            <person name="Kohler A."/>
            <person name="Barry K."/>
            <person name="LaButti K."/>
            <person name="Morin E."/>
            <person name="Salamov A."/>
            <person name="Lipzen A."/>
            <person name="Mereny Z."/>
            <person name="Hegedus B."/>
            <person name="Baldrian P."/>
            <person name="Stursova M."/>
            <person name="Weitz H."/>
            <person name="Taylor A."/>
            <person name="Grigoriev I.V."/>
            <person name="Nagy L.G."/>
            <person name="Martin F."/>
            <person name="Kauserud H."/>
        </authorList>
    </citation>
    <scope>NUCLEOTIDE SEQUENCE</scope>
    <source>
        <strain evidence="2">9144</strain>
    </source>
</reference>
<keyword evidence="1" id="KW-0812">Transmembrane</keyword>
<keyword evidence="1" id="KW-1133">Transmembrane helix</keyword>
<evidence type="ECO:0000313" key="2">
    <source>
        <dbReference type="EMBL" id="KAJ7194033.1"/>
    </source>
</evidence>
<name>A0AAD6UTA5_9AGAR</name>
<evidence type="ECO:0000256" key="1">
    <source>
        <dbReference type="SAM" id="Phobius"/>
    </source>
</evidence>
<accession>A0AAD6UTA5</accession>
<comment type="caution">
    <text evidence="2">The sequence shown here is derived from an EMBL/GenBank/DDBJ whole genome shotgun (WGS) entry which is preliminary data.</text>
</comment>
<dbReference type="Proteomes" id="UP001219525">
    <property type="component" value="Unassembled WGS sequence"/>
</dbReference>
<dbReference type="AlphaFoldDB" id="A0AAD6UTA5"/>
<gene>
    <name evidence="2" type="ORF">GGX14DRAFT_404989</name>
</gene>
<proteinExistence type="predicted"/>
<dbReference type="EMBL" id="JARJCW010000102">
    <property type="protein sequence ID" value="KAJ7194033.1"/>
    <property type="molecule type" value="Genomic_DNA"/>
</dbReference>
<organism evidence="2 3">
    <name type="scientific">Mycena pura</name>
    <dbReference type="NCBI Taxonomy" id="153505"/>
    <lineage>
        <taxon>Eukaryota</taxon>
        <taxon>Fungi</taxon>
        <taxon>Dikarya</taxon>
        <taxon>Basidiomycota</taxon>
        <taxon>Agaricomycotina</taxon>
        <taxon>Agaricomycetes</taxon>
        <taxon>Agaricomycetidae</taxon>
        <taxon>Agaricales</taxon>
        <taxon>Marasmiineae</taxon>
        <taxon>Mycenaceae</taxon>
        <taxon>Mycena</taxon>
    </lineage>
</organism>
<evidence type="ECO:0000313" key="3">
    <source>
        <dbReference type="Proteomes" id="UP001219525"/>
    </source>
</evidence>
<protein>
    <submittedName>
        <fullName evidence="2">Uncharacterized protein</fullName>
    </submittedName>
</protein>
<keyword evidence="1" id="KW-0472">Membrane</keyword>
<sequence>MPTGAIAAAAVAASLGTVLVIGALTAAFMLARRRRLRATAAIPDACCATIRPEQRYLALEDELRALREEIARLAARPASVPLYGHEKDAEVMLETKGGGGQGSLADLYDLSGVPGGTGANHDTDSPPSSQAAMIATNPRGLIGSHWHSPKFEAANDTEEQNMRMLRDDALCHCDCRKFSAARGPVTRD</sequence>
<keyword evidence="3" id="KW-1185">Reference proteome</keyword>
<feature type="transmembrane region" description="Helical" evidence="1">
    <location>
        <begin position="6"/>
        <end position="31"/>
    </location>
</feature>